<dbReference type="Pfam" id="PF14747">
    <property type="entry name" value="DUF4473"/>
    <property type="match status" value="2"/>
</dbReference>
<sequence length="183" mass="19169">MAQASTLVVLLGVVVAAFAQTDLATLQALRASGLSNAAIIAISQIASQHQDALKQLQINPASNNEGVKALNDDIEKFLATASAADQAAWKNFEAQMTQNYIDGYTKVMKESGLSDAAIAQITVIAKQHEAALKAAQGNPGALQAGFEILKADIEAYIATASPADQAAWKVYSQKVQALEQAAN</sequence>
<gene>
    <name evidence="2" type="ORF">CAUJ_LOCUS5641</name>
</gene>
<evidence type="ECO:0000256" key="1">
    <source>
        <dbReference type="SAM" id="SignalP"/>
    </source>
</evidence>
<dbReference type="InterPro" id="IPR027913">
    <property type="entry name" value="DUF4473"/>
</dbReference>
<organism evidence="2 3">
    <name type="scientific">Caenorhabditis auriculariae</name>
    <dbReference type="NCBI Taxonomy" id="2777116"/>
    <lineage>
        <taxon>Eukaryota</taxon>
        <taxon>Metazoa</taxon>
        <taxon>Ecdysozoa</taxon>
        <taxon>Nematoda</taxon>
        <taxon>Chromadorea</taxon>
        <taxon>Rhabditida</taxon>
        <taxon>Rhabditina</taxon>
        <taxon>Rhabditomorpha</taxon>
        <taxon>Rhabditoidea</taxon>
        <taxon>Rhabditidae</taxon>
        <taxon>Peloderinae</taxon>
        <taxon>Caenorhabditis</taxon>
    </lineage>
</organism>
<evidence type="ECO:0000313" key="3">
    <source>
        <dbReference type="Proteomes" id="UP000835052"/>
    </source>
</evidence>
<reference evidence="2" key="1">
    <citation type="submission" date="2020-10" db="EMBL/GenBank/DDBJ databases">
        <authorList>
            <person name="Kikuchi T."/>
        </authorList>
    </citation>
    <scope>NUCLEOTIDE SEQUENCE</scope>
    <source>
        <strain evidence="2">NKZ352</strain>
    </source>
</reference>
<evidence type="ECO:0008006" key="4">
    <source>
        <dbReference type="Google" id="ProtNLM"/>
    </source>
</evidence>
<comment type="caution">
    <text evidence="2">The sequence shown here is derived from an EMBL/GenBank/DDBJ whole genome shotgun (WGS) entry which is preliminary data.</text>
</comment>
<dbReference type="AlphaFoldDB" id="A0A8S1H349"/>
<protein>
    <recommendedName>
        <fullName evidence="4">SXP/RAL-2 family protein Ani s 5-like cation-binding domain-containing protein</fullName>
    </recommendedName>
</protein>
<feature type="chain" id="PRO_5035949840" description="SXP/RAL-2 family protein Ani s 5-like cation-binding domain-containing protein" evidence="1">
    <location>
        <begin position="20"/>
        <end position="183"/>
    </location>
</feature>
<feature type="signal peptide" evidence="1">
    <location>
        <begin position="1"/>
        <end position="19"/>
    </location>
</feature>
<dbReference type="EMBL" id="CAJGYM010000011">
    <property type="protein sequence ID" value="CAD6189722.1"/>
    <property type="molecule type" value="Genomic_DNA"/>
</dbReference>
<dbReference type="PANTHER" id="PTHR33272">
    <property type="entry name" value="PROTEIN CBG22877-RELATED"/>
    <property type="match status" value="1"/>
</dbReference>
<keyword evidence="1" id="KW-0732">Signal</keyword>
<proteinExistence type="predicted"/>
<name>A0A8S1H349_9PELO</name>
<accession>A0A8S1H349</accession>
<evidence type="ECO:0000313" key="2">
    <source>
        <dbReference type="EMBL" id="CAD6189722.1"/>
    </source>
</evidence>
<dbReference type="Proteomes" id="UP000835052">
    <property type="component" value="Unassembled WGS sequence"/>
</dbReference>
<keyword evidence="3" id="KW-1185">Reference proteome</keyword>